<evidence type="ECO:0000256" key="9">
    <source>
        <dbReference type="SAM" id="MobiDB-lite"/>
    </source>
</evidence>
<evidence type="ECO:0000256" key="4">
    <source>
        <dbReference type="ARBA" id="ARBA00022795"/>
    </source>
</evidence>
<dbReference type="Pfam" id="PF04316">
    <property type="entry name" value="FlgM"/>
    <property type="match status" value="1"/>
</dbReference>
<keyword evidence="5" id="KW-0805">Transcription regulation</keyword>
<accession>A0A369UPG1</accession>
<feature type="compositionally biased region" description="Polar residues" evidence="9">
    <location>
        <begin position="17"/>
        <end position="28"/>
    </location>
</feature>
<dbReference type="InterPro" id="IPR007412">
    <property type="entry name" value="FlgM"/>
</dbReference>
<dbReference type="AlphaFoldDB" id="A0A369UPG1"/>
<evidence type="ECO:0000259" key="10">
    <source>
        <dbReference type="Pfam" id="PF04316"/>
    </source>
</evidence>
<evidence type="ECO:0000256" key="2">
    <source>
        <dbReference type="ARBA" id="ARBA00017823"/>
    </source>
</evidence>
<dbReference type="RefSeq" id="WP_114844699.1">
    <property type="nucleotide sequence ID" value="NZ_JBHSPE010000001.1"/>
</dbReference>
<reference evidence="11 12" key="1">
    <citation type="submission" date="2018-07" db="EMBL/GenBank/DDBJ databases">
        <title>Dyella tabacisoli L4-6T, whole genome shotgun sequence.</title>
        <authorList>
            <person name="Zhou X.-K."/>
            <person name="Li W.-J."/>
            <person name="Duan Y.-Q."/>
        </authorList>
    </citation>
    <scope>NUCLEOTIDE SEQUENCE [LARGE SCALE GENOMIC DNA]</scope>
    <source>
        <strain evidence="11 12">L4-6</strain>
    </source>
</reference>
<evidence type="ECO:0000256" key="1">
    <source>
        <dbReference type="ARBA" id="ARBA00005322"/>
    </source>
</evidence>
<comment type="function">
    <text evidence="7">Responsible for the coupling of flagellin expression to flagellar assembly by preventing expression of the flagellin genes when a component of the middle class of proteins is defective. It negatively regulates flagellar genes by inhibiting the activity of FliA by directly binding to FliA.</text>
</comment>
<dbReference type="GO" id="GO:0044781">
    <property type="term" value="P:bacterial-type flagellum organization"/>
    <property type="evidence" value="ECO:0007669"/>
    <property type="project" value="UniProtKB-KW"/>
</dbReference>
<evidence type="ECO:0000256" key="7">
    <source>
        <dbReference type="ARBA" id="ARBA00024739"/>
    </source>
</evidence>
<comment type="caution">
    <text evidence="11">The sequence shown here is derived from an EMBL/GenBank/DDBJ whole genome shotgun (WGS) entry which is preliminary data.</text>
</comment>
<feature type="region of interest" description="Disordered" evidence="9">
    <location>
        <begin position="1"/>
        <end position="36"/>
    </location>
</feature>
<keyword evidence="11" id="KW-0282">Flagellum</keyword>
<organism evidence="11 12">
    <name type="scientific">Dyella tabacisoli</name>
    <dbReference type="NCBI Taxonomy" id="2282381"/>
    <lineage>
        <taxon>Bacteria</taxon>
        <taxon>Pseudomonadati</taxon>
        <taxon>Pseudomonadota</taxon>
        <taxon>Gammaproteobacteria</taxon>
        <taxon>Lysobacterales</taxon>
        <taxon>Rhodanobacteraceae</taxon>
        <taxon>Dyella</taxon>
    </lineage>
</organism>
<keyword evidence="12" id="KW-1185">Reference proteome</keyword>
<keyword evidence="11" id="KW-0969">Cilium</keyword>
<comment type="similarity">
    <text evidence="1">Belongs to the FlgM family.</text>
</comment>
<name>A0A369UPG1_9GAMM</name>
<dbReference type="InterPro" id="IPR035890">
    <property type="entry name" value="Anti-sigma-28_factor_FlgM_sf"/>
</dbReference>
<dbReference type="SUPFAM" id="SSF101498">
    <property type="entry name" value="Anti-sigma factor FlgM"/>
    <property type="match status" value="1"/>
</dbReference>
<sequence>MNTTITSNGLPVLPQAKSGQHGTATQGSVNANATEATPVAAADDSVKLTASARALHQAVQGDKGNAIDTHRVEQVRKALADGSYRIDATRIADRMISLENQLNGKA</sequence>
<evidence type="ECO:0000256" key="5">
    <source>
        <dbReference type="ARBA" id="ARBA00023015"/>
    </source>
</evidence>
<evidence type="ECO:0000313" key="11">
    <source>
        <dbReference type="EMBL" id="RDD82634.1"/>
    </source>
</evidence>
<dbReference type="InterPro" id="IPR031316">
    <property type="entry name" value="FlgM_C"/>
</dbReference>
<proteinExistence type="inferred from homology"/>
<dbReference type="GO" id="GO:0045892">
    <property type="term" value="P:negative regulation of DNA-templated transcription"/>
    <property type="evidence" value="ECO:0007669"/>
    <property type="project" value="InterPro"/>
</dbReference>
<gene>
    <name evidence="11" type="primary">flgM</name>
    <name evidence="11" type="ORF">DVJ77_06870</name>
</gene>
<keyword evidence="11" id="KW-0966">Cell projection</keyword>
<dbReference type="Proteomes" id="UP000253782">
    <property type="component" value="Unassembled WGS sequence"/>
</dbReference>
<dbReference type="OrthoDB" id="7063735at2"/>
<protein>
    <recommendedName>
        <fullName evidence="2">Negative regulator of flagellin synthesis</fullName>
    </recommendedName>
    <alternativeName>
        <fullName evidence="8">Anti-sigma-28 factor</fullName>
    </alternativeName>
</protein>
<dbReference type="NCBIfam" id="TIGR03824">
    <property type="entry name" value="FlgM_jcvi"/>
    <property type="match status" value="1"/>
</dbReference>
<dbReference type="EMBL" id="QQAH01000005">
    <property type="protein sequence ID" value="RDD82634.1"/>
    <property type="molecule type" value="Genomic_DNA"/>
</dbReference>
<keyword evidence="6" id="KW-0804">Transcription</keyword>
<evidence type="ECO:0000256" key="6">
    <source>
        <dbReference type="ARBA" id="ARBA00023163"/>
    </source>
</evidence>
<keyword evidence="4" id="KW-1005">Bacterial flagellum biogenesis</keyword>
<keyword evidence="3" id="KW-0678">Repressor</keyword>
<evidence type="ECO:0000256" key="3">
    <source>
        <dbReference type="ARBA" id="ARBA00022491"/>
    </source>
</evidence>
<feature type="domain" description="Anti-sigma-28 factor FlgM C-terminal" evidence="10">
    <location>
        <begin position="44"/>
        <end position="96"/>
    </location>
</feature>
<evidence type="ECO:0000256" key="8">
    <source>
        <dbReference type="ARBA" id="ARBA00030117"/>
    </source>
</evidence>
<evidence type="ECO:0000313" key="12">
    <source>
        <dbReference type="Proteomes" id="UP000253782"/>
    </source>
</evidence>